<evidence type="ECO:0000313" key="1">
    <source>
        <dbReference type="EMBL" id="HJG85503.1"/>
    </source>
</evidence>
<protein>
    <submittedName>
        <fullName evidence="1">DUF4364 family protein</fullName>
    </submittedName>
</protein>
<dbReference type="EMBL" id="DYUC01000006">
    <property type="protein sequence ID" value="HJG85503.1"/>
    <property type="molecule type" value="Genomic_DNA"/>
</dbReference>
<reference evidence="1" key="1">
    <citation type="journal article" date="2021" name="PeerJ">
        <title>Extensive microbial diversity within the chicken gut microbiome revealed by metagenomics and culture.</title>
        <authorList>
            <person name="Gilroy R."/>
            <person name="Ravi A."/>
            <person name="Getino M."/>
            <person name="Pursley I."/>
            <person name="Horton D.L."/>
            <person name="Alikhan N.F."/>
            <person name="Baker D."/>
            <person name="Gharbi K."/>
            <person name="Hall N."/>
            <person name="Watson M."/>
            <person name="Adriaenssens E.M."/>
            <person name="Foster-Nyarko E."/>
            <person name="Jarju S."/>
            <person name="Secka A."/>
            <person name="Antonio M."/>
            <person name="Oren A."/>
            <person name="Chaudhuri R.R."/>
            <person name="La Ragione R."/>
            <person name="Hildebrand F."/>
            <person name="Pallen M.J."/>
        </authorList>
    </citation>
    <scope>NUCLEOTIDE SEQUENCE</scope>
    <source>
        <strain evidence="1">CHK179-5677</strain>
    </source>
</reference>
<dbReference type="Pfam" id="PF14277">
    <property type="entry name" value="DUF4364"/>
    <property type="match status" value="1"/>
</dbReference>
<accession>A0A921MJ39</accession>
<comment type="caution">
    <text evidence="1">The sequence shown here is derived from an EMBL/GenBank/DDBJ whole genome shotgun (WGS) entry which is preliminary data.</text>
</comment>
<evidence type="ECO:0000313" key="2">
    <source>
        <dbReference type="Proteomes" id="UP000760668"/>
    </source>
</evidence>
<dbReference type="Proteomes" id="UP000760668">
    <property type="component" value="Unassembled WGS sequence"/>
</dbReference>
<dbReference type="AlphaFoldDB" id="A0A921MJ39"/>
<reference evidence="1" key="2">
    <citation type="submission" date="2021-09" db="EMBL/GenBank/DDBJ databases">
        <authorList>
            <person name="Gilroy R."/>
        </authorList>
    </citation>
    <scope>NUCLEOTIDE SEQUENCE</scope>
    <source>
        <strain evidence="1">CHK179-5677</strain>
    </source>
</reference>
<organism evidence="1 2">
    <name type="scientific">Pseudoflavonifractor capillosus</name>
    <dbReference type="NCBI Taxonomy" id="106588"/>
    <lineage>
        <taxon>Bacteria</taxon>
        <taxon>Bacillati</taxon>
        <taxon>Bacillota</taxon>
        <taxon>Clostridia</taxon>
        <taxon>Eubacteriales</taxon>
        <taxon>Oscillospiraceae</taxon>
        <taxon>Pseudoflavonifractor</taxon>
    </lineage>
</organism>
<dbReference type="RefSeq" id="WP_295369644.1">
    <property type="nucleotide sequence ID" value="NZ_DYUC01000006.1"/>
</dbReference>
<dbReference type="InterPro" id="IPR025374">
    <property type="entry name" value="DUF4364"/>
</dbReference>
<proteinExistence type="predicted"/>
<sequence>MARYGFIHDKLEIKFLVLYIMSRAAAPLDFSTLTDLTLIDEGVDYFDFAEAVAELVESGHLELTEDGRYVITEKGKKNGMVCESSLPYSVKSKCSRRLVELNAELRRDAQVRAQILPREEDGTCTLRLSLDDGAGNLLTVELLSPSEDQAERLAEGFRSHPEQVYNGILGVLLREADAAEAKEKDS</sequence>
<name>A0A921MJ39_9FIRM</name>
<gene>
    <name evidence="1" type="ORF">K8V01_00515</name>
</gene>